<dbReference type="GO" id="GO:0097588">
    <property type="term" value="P:archaeal or bacterial-type flagellum-dependent cell motility"/>
    <property type="evidence" value="ECO:0007669"/>
    <property type="project" value="UniProtKB-KW"/>
</dbReference>
<evidence type="ECO:0000256" key="3">
    <source>
        <dbReference type="ARBA" id="ARBA00022500"/>
    </source>
</evidence>
<reference evidence="9 10" key="1">
    <citation type="submission" date="2016-10" db="EMBL/GenBank/DDBJ databases">
        <authorList>
            <person name="de Groot N.N."/>
        </authorList>
    </citation>
    <scope>NUCLEOTIDE SEQUENCE [LARGE SCALE GENOMIC DNA]</scope>
    <source>
        <strain evidence="9 10">DSM 8512</strain>
    </source>
</reference>
<keyword evidence="5" id="KW-0472">Membrane</keyword>
<keyword evidence="2" id="KW-1003">Cell membrane</keyword>
<dbReference type="GO" id="GO:0005886">
    <property type="term" value="C:plasma membrane"/>
    <property type="evidence" value="ECO:0007669"/>
    <property type="project" value="UniProtKB-SubCell"/>
</dbReference>
<dbReference type="Gene3D" id="3.40.1550.10">
    <property type="entry name" value="CheC-like"/>
    <property type="match status" value="1"/>
</dbReference>
<feature type="domain" description="Flagellar motor switch protein FliN-like C-terminal" evidence="8">
    <location>
        <begin position="258"/>
        <end position="322"/>
    </location>
</feature>
<gene>
    <name evidence="9" type="ORF">SAMN04489859_103640</name>
</gene>
<comment type="subcellular location">
    <subcellularLocation>
        <location evidence="1">Cell membrane</location>
        <topology evidence="1">Peripheral membrane protein</topology>
    </subcellularLocation>
</comment>
<dbReference type="STRING" id="34002.SAMN04489859_103640"/>
<evidence type="ECO:0000313" key="10">
    <source>
        <dbReference type="Proteomes" id="UP000199054"/>
    </source>
</evidence>
<accession>A0A1H8M5U8</accession>
<keyword evidence="9" id="KW-0966">Cell projection</keyword>
<dbReference type="EMBL" id="FODE01000036">
    <property type="protein sequence ID" value="SEO12752.1"/>
    <property type="molecule type" value="Genomic_DNA"/>
</dbReference>
<evidence type="ECO:0000256" key="2">
    <source>
        <dbReference type="ARBA" id="ARBA00022475"/>
    </source>
</evidence>
<dbReference type="SUPFAM" id="SSF101801">
    <property type="entry name" value="Surface presentation of antigens (SPOA)"/>
    <property type="match status" value="1"/>
</dbReference>
<evidence type="ECO:0000256" key="1">
    <source>
        <dbReference type="ARBA" id="ARBA00004202"/>
    </source>
</evidence>
<name>A0A1H8M5U8_9RHOB</name>
<evidence type="ECO:0000256" key="6">
    <source>
        <dbReference type="ARBA" id="ARBA00025044"/>
    </source>
</evidence>
<keyword evidence="4" id="KW-0283">Flagellar rotation</keyword>
<protein>
    <submittedName>
        <fullName evidence="9">Flagellar motor switch protein FliM</fullName>
    </submittedName>
</protein>
<evidence type="ECO:0000256" key="4">
    <source>
        <dbReference type="ARBA" id="ARBA00022779"/>
    </source>
</evidence>
<dbReference type="RefSeq" id="WP_090616249.1">
    <property type="nucleotide sequence ID" value="NZ_CP067124.1"/>
</dbReference>
<keyword evidence="9" id="KW-0969">Cilium</keyword>
<comment type="function">
    <text evidence="6">FliM is one of three proteins (FliG, FliN, FliM) that forms the rotor-mounted switch complex (C ring), located at the base of the basal body. This complex interacts with the CheY and CheZ chemotaxis proteins, in addition to contacting components of the motor that determine the direction of flagellar rotation.</text>
</comment>
<sequence>MSEIGSGADGARGIAEGSVLRRLLKARLDAAQQAGCPPLLPQPVPPTPARAAATAAGRAADRLYRLAVQPVEVTTGAMSLAEMPEMLPERALLVVLAGPAEALGVIALSPETVTALVEVQALGRITSRPVERRRPTRSDAMLCTDFINALLGELAQELSACDGFEGWQGYLYASHLDDPRPLLLMLEDRAFRSITMDLRFGGNDGREGRILVALPQPGPPDQPRASRQIEVAPDIAEPQPPAPTPDLRPDLTAVTRMAPIEVVAILCRRRISLGELRALAPGKTLPLPRVSLSDTRLETVSGQLLAHGKLGEVDGCHAIRLRSPGDAAQDAGIQAEAAAAASLRHHPPMDDLAQTDPFRDDADAARTPAPPKHEEPSRVLPE</sequence>
<dbReference type="InterPro" id="IPR001543">
    <property type="entry name" value="FliN-like_C"/>
</dbReference>
<dbReference type="AlphaFoldDB" id="A0A1H8M5U8"/>
<dbReference type="Proteomes" id="UP000199054">
    <property type="component" value="Unassembled WGS sequence"/>
</dbReference>
<proteinExistence type="predicted"/>
<keyword evidence="3" id="KW-0145">Chemotaxis</keyword>
<evidence type="ECO:0000259" key="8">
    <source>
        <dbReference type="Pfam" id="PF01052"/>
    </source>
</evidence>
<keyword evidence="9" id="KW-0282">Flagellum</keyword>
<evidence type="ECO:0000256" key="7">
    <source>
        <dbReference type="SAM" id="MobiDB-lite"/>
    </source>
</evidence>
<feature type="compositionally biased region" description="Basic and acidic residues" evidence="7">
    <location>
        <begin position="371"/>
        <end position="382"/>
    </location>
</feature>
<feature type="region of interest" description="Disordered" evidence="7">
    <location>
        <begin position="338"/>
        <end position="382"/>
    </location>
</feature>
<evidence type="ECO:0000256" key="5">
    <source>
        <dbReference type="ARBA" id="ARBA00023136"/>
    </source>
</evidence>
<dbReference type="InterPro" id="IPR028976">
    <property type="entry name" value="CheC-like_sf"/>
</dbReference>
<dbReference type="GO" id="GO:0006935">
    <property type="term" value="P:chemotaxis"/>
    <property type="evidence" value="ECO:0007669"/>
    <property type="project" value="UniProtKB-KW"/>
</dbReference>
<dbReference type="Pfam" id="PF01052">
    <property type="entry name" value="FliMN_C"/>
    <property type="match status" value="1"/>
</dbReference>
<organism evidence="9 10">
    <name type="scientific">Paracoccus alcaliphilus</name>
    <dbReference type="NCBI Taxonomy" id="34002"/>
    <lineage>
        <taxon>Bacteria</taxon>
        <taxon>Pseudomonadati</taxon>
        <taxon>Pseudomonadota</taxon>
        <taxon>Alphaproteobacteria</taxon>
        <taxon>Rhodobacterales</taxon>
        <taxon>Paracoccaceae</taxon>
        <taxon>Paracoccus</taxon>
    </lineage>
</organism>
<dbReference type="Gene3D" id="2.30.330.10">
    <property type="entry name" value="SpoA-like"/>
    <property type="match status" value="1"/>
</dbReference>
<evidence type="ECO:0000313" key="9">
    <source>
        <dbReference type="EMBL" id="SEO12752.1"/>
    </source>
</evidence>
<dbReference type="InterPro" id="IPR036429">
    <property type="entry name" value="SpoA-like_sf"/>
</dbReference>
<keyword evidence="10" id="KW-1185">Reference proteome</keyword>